<proteinExistence type="predicted"/>
<keyword evidence="2" id="KW-1185">Reference proteome</keyword>
<protein>
    <recommendedName>
        <fullName evidence="3">DNA-directed DNA polymerase</fullName>
    </recommendedName>
</protein>
<sequence>MINSRHIEPHQFLEEASEIVLERVRDNNIKLNTVFNGEFVSSDKRANKNVSTRNYELFQTFDLEEWYASRVIEPILTSLEEFQERDSGWTLSRILNLIFNVNKYNPLHAGCYIELPREIKMKRAVINVQSLSNACFCSYDDSLSKYRFRRGNDCIAWFAEELRNLVHKVNTILSTNVPMADFTRDEWQKFNSVTHCHVYEKPFTSDDTRVRDHCRLIGRFRGPAHSFIDSYKFLASSLEKLASYDSSTYLMYYDVNNLHGWAMCQLPYADFRWVDDVENFNVMDIA</sequence>
<dbReference type="STRING" id="64791.A0A151WG28"/>
<evidence type="ECO:0000313" key="2">
    <source>
        <dbReference type="Proteomes" id="UP000075809"/>
    </source>
</evidence>
<dbReference type="PANTHER" id="PTHR31511:SF12">
    <property type="entry name" value="RHO TERMINATION FACTOR N-TERMINAL DOMAIN-CONTAINING PROTEIN"/>
    <property type="match status" value="1"/>
</dbReference>
<dbReference type="PANTHER" id="PTHR31511">
    <property type="entry name" value="PROTEIN CBG23764"/>
    <property type="match status" value="1"/>
</dbReference>
<dbReference type="EMBL" id="KQ983193">
    <property type="protein sequence ID" value="KYQ46793.1"/>
    <property type="molecule type" value="Genomic_DNA"/>
</dbReference>
<gene>
    <name evidence="1" type="ORF">ALC60_14196</name>
</gene>
<name>A0A151WG28_9HYME</name>
<dbReference type="AlphaFoldDB" id="A0A151WG28"/>
<organism evidence="1 2">
    <name type="scientific">Mycetomoellerius zeteki</name>
    <dbReference type="NCBI Taxonomy" id="64791"/>
    <lineage>
        <taxon>Eukaryota</taxon>
        <taxon>Metazoa</taxon>
        <taxon>Ecdysozoa</taxon>
        <taxon>Arthropoda</taxon>
        <taxon>Hexapoda</taxon>
        <taxon>Insecta</taxon>
        <taxon>Pterygota</taxon>
        <taxon>Neoptera</taxon>
        <taxon>Endopterygota</taxon>
        <taxon>Hymenoptera</taxon>
        <taxon>Apocrita</taxon>
        <taxon>Aculeata</taxon>
        <taxon>Formicoidea</taxon>
        <taxon>Formicidae</taxon>
        <taxon>Myrmicinae</taxon>
        <taxon>Mycetomoellerius</taxon>
    </lineage>
</organism>
<reference evidence="1 2" key="1">
    <citation type="submission" date="2015-09" db="EMBL/GenBank/DDBJ databases">
        <title>Trachymyrmex zeteki WGS genome.</title>
        <authorList>
            <person name="Nygaard S."/>
            <person name="Hu H."/>
            <person name="Boomsma J."/>
            <person name="Zhang G."/>
        </authorList>
    </citation>
    <scope>NUCLEOTIDE SEQUENCE [LARGE SCALE GENOMIC DNA]</scope>
    <source>
        <strain evidence="1">Tzet28-1</strain>
        <tissue evidence="1">Whole body</tissue>
    </source>
</reference>
<evidence type="ECO:0000313" key="1">
    <source>
        <dbReference type="EMBL" id="KYQ46793.1"/>
    </source>
</evidence>
<evidence type="ECO:0008006" key="3">
    <source>
        <dbReference type="Google" id="ProtNLM"/>
    </source>
</evidence>
<accession>A0A151WG28</accession>
<dbReference type="Proteomes" id="UP000075809">
    <property type="component" value="Unassembled WGS sequence"/>
</dbReference>